<dbReference type="EMBL" id="JBHSFV010000006">
    <property type="protein sequence ID" value="MFC4634457.1"/>
    <property type="molecule type" value="Genomic_DNA"/>
</dbReference>
<keyword evidence="9" id="KW-1185">Reference proteome</keyword>
<evidence type="ECO:0000256" key="5">
    <source>
        <dbReference type="ARBA" id="ARBA00023012"/>
    </source>
</evidence>
<dbReference type="InterPro" id="IPR005467">
    <property type="entry name" value="His_kinase_dom"/>
</dbReference>
<dbReference type="PROSITE" id="PS50109">
    <property type="entry name" value="HIS_KIN"/>
    <property type="match status" value="1"/>
</dbReference>
<dbReference type="GO" id="GO:0016301">
    <property type="term" value="F:kinase activity"/>
    <property type="evidence" value="ECO:0007669"/>
    <property type="project" value="UniProtKB-KW"/>
</dbReference>
<evidence type="ECO:0000259" key="7">
    <source>
        <dbReference type="PROSITE" id="PS50109"/>
    </source>
</evidence>
<evidence type="ECO:0000256" key="6">
    <source>
        <dbReference type="SAM" id="Phobius"/>
    </source>
</evidence>
<dbReference type="SMART" id="SM00387">
    <property type="entry name" value="HATPase_c"/>
    <property type="match status" value="1"/>
</dbReference>
<comment type="caution">
    <text evidence="8">The sequence shown here is derived from an EMBL/GenBank/DDBJ whole genome shotgun (WGS) entry which is preliminary data.</text>
</comment>
<dbReference type="PANTHER" id="PTHR24421:SF10">
    <property type="entry name" value="NITRATE_NITRITE SENSOR PROTEIN NARQ"/>
    <property type="match status" value="1"/>
</dbReference>
<dbReference type="Proteomes" id="UP001596043">
    <property type="component" value="Unassembled WGS sequence"/>
</dbReference>
<sequence>MAQWQDSETLVFWITIVFCIVLFLGVAIVVFVQLHIKRMIIAQEKLSAEKIKHQEELLDSSVKVQERERERIASDLHDELIGKLNTVLLASASKSTEVDTLKILRDSIDTARRISHDLSPPLVEETLIAEWIRDMASPLREFYTVTLTITQEPSLLVPKEVKLQLIRIVQEVINNCIKYAEATQMEFTLRETKKYIALKITDNGIGFETTKISGGLGLQNIELRMQLLKGTYKLTSSNERGTSLRLLIKRPVL</sequence>
<evidence type="ECO:0000256" key="3">
    <source>
        <dbReference type="ARBA" id="ARBA00022679"/>
    </source>
</evidence>
<dbReference type="CDD" id="cd16917">
    <property type="entry name" value="HATPase_UhpB-NarQ-NarX-like"/>
    <property type="match status" value="1"/>
</dbReference>
<dbReference type="Gene3D" id="3.30.565.10">
    <property type="entry name" value="Histidine kinase-like ATPase, C-terminal domain"/>
    <property type="match status" value="1"/>
</dbReference>
<name>A0ABV9HWD3_9FLAO</name>
<dbReference type="InterPro" id="IPR003594">
    <property type="entry name" value="HATPase_dom"/>
</dbReference>
<keyword evidence="6" id="KW-0472">Membrane</keyword>
<protein>
    <recommendedName>
        <fullName evidence="2">histidine kinase</fullName>
        <ecNumber evidence="2">2.7.13.3</ecNumber>
    </recommendedName>
</protein>
<keyword evidence="5" id="KW-0902">Two-component regulatory system</keyword>
<dbReference type="SUPFAM" id="SSF55874">
    <property type="entry name" value="ATPase domain of HSP90 chaperone/DNA topoisomerase II/histidine kinase"/>
    <property type="match status" value="1"/>
</dbReference>
<dbReference type="Gene3D" id="1.20.5.1930">
    <property type="match status" value="1"/>
</dbReference>
<keyword evidence="6" id="KW-1133">Transmembrane helix</keyword>
<feature type="transmembrane region" description="Helical" evidence="6">
    <location>
        <begin position="12"/>
        <end position="36"/>
    </location>
</feature>
<dbReference type="PANTHER" id="PTHR24421">
    <property type="entry name" value="NITRATE/NITRITE SENSOR PROTEIN NARX-RELATED"/>
    <property type="match status" value="1"/>
</dbReference>
<reference evidence="9" key="1">
    <citation type="journal article" date="2019" name="Int. J. Syst. Evol. Microbiol.">
        <title>The Global Catalogue of Microorganisms (GCM) 10K type strain sequencing project: providing services to taxonomists for standard genome sequencing and annotation.</title>
        <authorList>
            <consortium name="The Broad Institute Genomics Platform"/>
            <consortium name="The Broad Institute Genome Sequencing Center for Infectious Disease"/>
            <person name="Wu L."/>
            <person name="Ma J."/>
        </authorList>
    </citation>
    <scope>NUCLEOTIDE SEQUENCE [LARGE SCALE GENOMIC DNA]</scope>
    <source>
        <strain evidence="9">YJ-61-S</strain>
    </source>
</reference>
<dbReference type="InterPro" id="IPR050482">
    <property type="entry name" value="Sensor_HK_TwoCompSys"/>
</dbReference>
<keyword evidence="6" id="KW-0812">Transmembrane</keyword>
<proteinExistence type="predicted"/>
<evidence type="ECO:0000256" key="1">
    <source>
        <dbReference type="ARBA" id="ARBA00000085"/>
    </source>
</evidence>
<keyword evidence="3" id="KW-0808">Transferase</keyword>
<keyword evidence="4 8" id="KW-0418">Kinase</keyword>
<evidence type="ECO:0000256" key="2">
    <source>
        <dbReference type="ARBA" id="ARBA00012438"/>
    </source>
</evidence>
<feature type="domain" description="Histidine kinase" evidence="7">
    <location>
        <begin position="71"/>
        <end position="252"/>
    </location>
</feature>
<dbReference type="RefSeq" id="WP_379978732.1">
    <property type="nucleotide sequence ID" value="NZ_JBHSFV010000006.1"/>
</dbReference>
<dbReference type="EC" id="2.7.13.3" evidence="2"/>
<evidence type="ECO:0000256" key="4">
    <source>
        <dbReference type="ARBA" id="ARBA00022777"/>
    </source>
</evidence>
<evidence type="ECO:0000313" key="9">
    <source>
        <dbReference type="Proteomes" id="UP001596043"/>
    </source>
</evidence>
<organism evidence="8 9">
    <name type="scientific">Dokdonia ponticola</name>
    <dbReference type="NCBI Taxonomy" id="2041041"/>
    <lineage>
        <taxon>Bacteria</taxon>
        <taxon>Pseudomonadati</taxon>
        <taxon>Bacteroidota</taxon>
        <taxon>Flavobacteriia</taxon>
        <taxon>Flavobacteriales</taxon>
        <taxon>Flavobacteriaceae</taxon>
        <taxon>Dokdonia</taxon>
    </lineage>
</organism>
<dbReference type="Pfam" id="PF02518">
    <property type="entry name" value="HATPase_c"/>
    <property type="match status" value="1"/>
</dbReference>
<gene>
    <name evidence="8" type="ORF">ACFO3O_11100</name>
</gene>
<comment type="catalytic activity">
    <reaction evidence="1">
        <text>ATP + protein L-histidine = ADP + protein N-phospho-L-histidine.</text>
        <dbReference type="EC" id="2.7.13.3"/>
    </reaction>
</comment>
<evidence type="ECO:0000313" key="8">
    <source>
        <dbReference type="EMBL" id="MFC4634457.1"/>
    </source>
</evidence>
<accession>A0ABV9HWD3</accession>
<dbReference type="InterPro" id="IPR036890">
    <property type="entry name" value="HATPase_C_sf"/>
</dbReference>